<comment type="similarity">
    <text evidence="1">Belongs to the IF-3 family.</text>
</comment>
<gene>
    <name evidence="8" type="ORF">CSSPTR1EN2_LOCUS14789</name>
</gene>
<proteinExistence type="inferred from homology"/>
<dbReference type="InterPro" id="IPR001288">
    <property type="entry name" value="Translation_initiation_fac_3"/>
</dbReference>
<evidence type="ECO:0000313" key="8">
    <source>
        <dbReference type="EMBL" id="CAK9219720.1"/>
    </source>
</evidence>
<dbReference type="Gene3D" id="3.10.20.80">
    <property type="entry name" value="Translation initiation factor 3 (IF-3), N-terminal domain"/>
    <property type="match status" value="1"/>
</dbReference>
<evidence type="ECO:0000256" key="3">
    <source>
        <dbReference type="ARBA" id="ARBA00022917"/>
    </source>
</evidence>
<evidence type="ECO:0000259" key="6">
    <source>
        <dbReference type="Pfam" id="PF00707"/>
    </source>
</evidence>
<evidence type="ECO:0000259" key="7">
    <source>
        <dbReference type="Pfam" id="PF05198"/>
    </source>
</evidence>
<keyword evidence="2" id="KW-0396">Initiation factor</keyword>
<dbReference type="InterPro" id="IPR019814">
    <property type="entry name" value="Translation_initiation_fac_3_N"/>
</dbReference>
<dbReference type="SUPFAM" id="SSF55200">
    <property type="entry name" value="Translation initiation factor IF3, C-terminal domain"/>
    <property type="match status" value="1"/>
</dbReference>
<dbReference type="PANTHER" id="PTHR10938:SF4">
    <property type="entry name" value="TRANSLATION INITIATION FACTOR IF3-1, MITOCHONDRIAL"/>
    <property type="match status" value="1"/>
</dbReference>
<protein>
    <recommendedName>
        <fullName evidence="10">Translation initiation factor IF-3</fullName>
    </recommendedName>
</protein>
<dbReference type="Pfam" id="PF00707">
    <property type="entry name" value="IF3_C"/>
    <property type="match status" value="1"/>
</dbReference>
<dbReference type="PANTHER" id="PTHR10938">
    <property type="entry name" value="TRANSLATION INITIATION FACTOR IF-3"/>
    <property type="match status" value="1"/>
</dbReference>
<dbReference type="Proteomes" id="UP001497512">
    <property type="component" value="Chromosome 3"/>
</dbReference>
<feature type="compositionally biased region" description="Basic and acidic residues" evidence="5">
    <location>
        <begin position="266"/>
        <end position="277"/>
    </location>
</feature>
<feature type="compositionally biased region" description="Acidic residues" evidence="5">
    <location>
        <begin position="278"/>
        <end position="294"/>
    </location>
</feature>
<keyword evidence="9" id="KW-1185">Reference proteome</keyword>
<dbReference type="Pfam" id="PF05198">
    <property type="entry name" value="IF3_N"/>
    <property type="match status" value="1"/>
</dbReference>
<feature type="region of interest" description="Disordered" evidence="5">
    <location>
        <begin position="266"/>
        <end position="304"/>
    </location>
</feature>
<evidence type="ECO:0008006" key="10">
    <source>
        <dbReference type="Google" id="ProtNLM"/>
    </source>
</evidence>
<feature type="domain" description="Translation initiation factor 3 C-terminal" evidence="6">
    <location>
        <begin position="178"/>
        <end position="258"/>
    </location>
</feature>
<keyword evidence="4" id="KW-0175">Coiled coil</keyword>
<organism evidence="8 9">
    <name type="scientific">Sphagnum troendelagicum</name>
    <dbReference type="NCBI Taxonomy" id="128251"/>
    <lineage>
        <taxon>Eukaryota</taxon>
        <taxon>Viridiplantae</taxon>
        <taxon>Streptophyta</taxon>
        <taxon>Embryophyta</taxon>
        <taxon>Bryophyta</taxon>
        <taxon>Sphagnophytina</taxon>
        <taxon>Sphagnopsida</taxon>
        <taxon>Sphagnales</taxon>
        <taxon>Sphagnaceae</taxon>
        <taxon>Sphagnum</taxon>
    </lineage>
</organism>
<dbReference type="SUPFAM" id="SSF54364">
    <property type="entry name" value="Translation initiation factor IF3, N-terminal domain"/>
    <property type="match status" value="1"/>
</dbReference>
<dbReference type="InterPro" id="IPR019815">
    <property type="entry name" value="Translation_initiation_fac_3_C"/>
</dbReference>
<name>A0ABP0UFK5_9BRYO</name>
<feature type="domain" description="Translation initiation factor 3 N-terminal" evidence="7">
    <location>
        <begin position="98"/>
        <end position="164"/>
    </location>
</feature>
<evidence type="ECO:0000256" key="1">
    <source>
        <dbReference type="ARBA" id="ARBA00005439"/>
    </source>
</evidence>
<dbReference type="EMBL" id="OZ019895">
    <property type="protein sequence ID" value="CAK9219720.1"/>
    <property type="molecule type" value="Genomic_DNA"/>
</dbReference>
<dbReference type="InterPro" id="IPR036788">
    <property type="entry name" value="T_IF-3_C_sf"/>
</dbReference>
<dbReference type="NCBIfam" id="TIGR00168">
    <property type="entry name" value="infC"/>
    <property type="match status" value="1"/>
</dbReference>
<feature type="coiled-coil region" evidence="4">
    <location>
        <begin position="153"/>
        <end position="181"/>
    </location>
</feature>
<dbReference type="InterPro" id="IPR036787">
    <property type="entry name" value="T_IF-3_N_sf"/>
</dbReference>
<evidence type="ECO:0000256" key="2">
    <source>
        <dbReference type="ARBA" id="ARBA00022540"/>
    </source>
</evidence>
<reference evidence="8" key="1">
    <citation type="submission" date="2024-02" db="EMBL/GenBank/DDBJ databases">
        <authorList>
            <consortium name="ELIXIR-Norway"/>
            <consortium name="Elixir Norway"/>
        </authorList>
    </citation>
    <scope>NUCLEOTIDE SEQUENCE</scope>
</reference>
<sequence length="317" mass="36031">MRIQQWRHIVKQAVVAHFSHPSSSSSSSHITIAAQTQEALLHFANPNPSHDRLHRNPFAAAWLWQSCRSYAAPVSRTGKPPANGKQDKGGPEKLDRRINRAITARHVRLVSNEGHEILTRYEALTRAHHAGLDLVEVDGKSDPPVCKLMDFSKERFKDKRREKELRKKQVKRRRLDDLKEVRFSTRTEQKDLEMKAEIATRLLTRGHRVKVVVQSHAKDEVDKIGPDLLQRLMTMLPTVKVENGPRIEKTRVWILLRPTIVPDKTKLQKVDGNGSKESEEEDESDDEEMETVTDTEEKSNDVPVIHAVGMGSVIGIG</sequence>
<dbReference type="Gene3D" id="3.30.110.10">
    <property type="entry name" value="Translation initiation factor 3 (IF-3), C-terminal domain"/>
    <property type="match status" value="1"/>
</dbReference>
<accession>A0ABP0UFK5</accession>
<evidence type="ECO:0000256" key="5">
    <source>
        <dbReference type="SAM" id="MobiDB-lite"/>
    </source>
</evidence>
<feature type="region of interest" description="Disordered" evidence="5">
    <location>
        <begin position="73"/>
        <end position="93"/>
    </location>
</feature>
<evidence type="ECO:0000313" key="9">
    <source>
        <dbReference type="Proteomes" id="UP001497512"/>
    </source>
</evidence>
<evidence type="ECO:0000256" key="4">
    <source>
        <dbReference type="SAM" id="Coils"/>
    </source>
</evidence>
<keyword evidence="3" id="KW-0648">Protein biosynthesis</keyword>